<dbReference type="RefSeq" id="WP_173086491.1">
    <property type="nucleotide sequence ID" value="NZ_BLTE01000017.1"/>
</dbReference>
<dbReference type="EMBL" id="BLTE01000017">
    <property type="protein sequence ID" value="GFK95465.1"/>
    <property type="molecule type" value="Genomic_DNA"/>
</dbReference>
<evidence type="ECO:0000313" key="1">
    <source>
        <dbReference type="EMBL" id="GFK95465.1"/>
    </source>
</evidence>
<dbReference type="Proteomes" id="UP000494245">
    <property type="component" value="Unassembled WGS sequence"/>
</dbReference>
<accession>A0A6V8M4S4</accession>
<sequence>MPTRTASDTAAGAMSPEALDQAWTGRHGVHAVVASRPNLEAAFWERLGLMRMDAVQPEPEGRFEAMYPEGGEPS</sequence>
<comment type="caution">
    <text evidence="1">The sequence shown here is derived from an EMBL/GenBank/DDBJ whole genome shotgun (WGS) entry which is preliminary data.</text>
</comment>
<dbReference type="AlphaFoldDB" id="A0A6V8M4S4"/>
<proteinExistence type="predicted"/>
<name>A0A6V8M4S4_9BACT</name>
<keyword evidence="2" id="KW-1185">Reference proteome</keyword>
<evidence type="ECO:0000313" key="2">
    <source>
        <dbReference type="Proteomes" id="UP000494245"/>
    </source>
</evidence>
<reference evidence="1 2" key="1">
    <citation type="submission" date="2020-04" db="EMBL/GenBank/DDBJ databases">
        <authorList>
            <consortium name="Desulfovibrio sp. FSS-1 genome sequencing consortium"/>
            <person name="Shimoshige H."/>
            <person name="Kobayashi H."/>
            <person name="Maekawa T."/>
        </authorList>
    </citation>
    <scope>NUCLEOTIDE SEQUENCE [LARGE SCALE GENOMIC DNA]</scope>
    <source>
        <strain evidence="1 2">SIID29052-01</strain>
    </source>
</reference>
<gene>
    <name evidence="1" type="ORF">NNJEOMEG_03328</name>
</gene>
<protein>
    <submittedName>
        <fullName evidence="1">Uncharacterized protein</fullName>
    </submittedName>
</protein>
<organism evidence="1 2">
    <name type="scientific">Fundidesulfovibrio magnetotacticus</name>
    <dbReference type="NCBI Taxonomy" id="2730080"/>
    <lineage>
        <taxon>Bacteria</taxon>
        <taxon>Pseudomonadati</taxon>
        <taxon>Thermodesulfobacteriota</taxon>
        <taxon>Desulfovibrionia</taxon>
        <taxon>Desulfovibrionales</taxon>
        <taxon>Desulfovibrionaceae</taxon>
        <taxon>Fundidesulfovibrio</taxon>
    </lineage>
</organism>
<reference evidence="1 2" key="2">
    <citation type="submission" date="2020-05" db="EMBL/GenBank/DDBJ databases">
        <title>Draft genome sequence of Desulfovibrio sp. strainFSS-1.</title>
        <authorList>
            <person name="Shimoshige H."/>
            <person name="Kobayashi H."/>
            <person name="Maekawa T."/>
        </authorList>
    </citation>
    <scope>NUCLEOTIDE SEQUENCE [LARGE SCALE GENOMIC DNA]</scope>
    <source>
        <strain evidence="1 2">SIID29052-01</strain>
    </source>
</reference>